<evidence type="ECO:0000256" key="3">
    <source>
        <dbReference type="PROSITE-ProRule" id="PRU00284"/>
    </source>
</evidence>
<dbReference type="Pfam" id="PF00015">
    <property type="entry name" value="MCPsignal"/>
    <property type="match status" value="1"/>
</dbReference>
<evidence type="ECO:0000313" key="6">
    <source>
        <dbReference type="EMBL" id="KGJ91794.1"/>
    </source>
</evidence>
<dbReference type="GO" id="GO:0016020">
    <property type="term" value="C:membrane"/>
    <property type="evidence" value="ECO:0007669"/>
    <property type="project" value="UniProtKB-SubCell"/>
</dbReference>
<dbReference type="AlphaFoldDB" id="A0A099KLZ6"/>
<evidence type="ECO:0000256" key="2">
    <source>
        <dbReference type="ARBA" id="ARBA00023224"/>
    </source>
</evidence>
<dbReference type="PANTHER" id="PTHR32089:SF112">
    <property type="entry name" value="LYSOZYME-LIKE PROTEIN-RELATED"/>
    <property type="match status" value="1"/>
</dbReference>
<sequence>MLIDIQKKLNISFLILTLSVLVALIDTGQNVLVIIVLGLVVIAAGYSCYFFQKAISSEYQKKFIQIEKSSSIQNQDTVHVEQYLDLAHQIIEVWAGQTALARGQGDDNINQLATNFSQIKDQLAEAIKTSQETSGDMSGENGLTNIISQSEQSLNAIIQSLHDAMVGRDQILSEINNLSTIAEELSKMGDDVAGIASQTNLLALNAAIEAARAGEAGRGFAVVADEVRTLSTRSGETGARITKTIEQVNATLQNTLTKTQEFTEQDALIINDAEETIKKVIDDYSVAGEKIMLSANQLEQENNTVQLAIDDVLVSLQFQDRVSQILGHVFDDMNKLAPNYQQCQFNFSQGQPIEPVDINKWLNNIKQTYTTLEQVAVHDGSKKTQENKNDEITFF</sequence>
<dbReference type="SMART" id="SM00283">
    <property type="entry name" value="MA"/>
    <property type="match status" value="1"/>
</dbReference>
<gene>
    <name evidence="6" type="ORF">GAB14E_2951</name>
</gene>
<dbReference type="SUPFAM" id="SSF58104">
    <property type="entry name" value="Methyl-accepting chemotaxis protein (MCP) signaling domain"/>
    <property type="match status" value="1"/>
</dbReference>
<keyword evidence="2 3" id="KW-0807">Transducer</keyword>
<dbReference type="PROSITE" id="PS50111">
    <property type="entry name" value="CHEMOTAXIS_TRANSDUC_2"/>
    <property type="match status" value="1"/>
</dbReference>
<name>A0A099KLZ6_COLPS</name>
<keyword evidence="4" id="KW-1133">Transmembrane helix</keyword>
<proteinExistence type="predicted"/>
<evidence type="ECO:0000259" key="5">
    <source>
        <dbReference type="PROSITE" id="PS50111"/>
    </source>
</evidence>
<dbReference type="GO" id="GO:0007165">
    <property type="term" value="P:signal transduction"/>
    <property type="evidence" value="ECO:0007669"/>
    <property type="project" value="UniProtKB-KW"/>
</dbReference>
<feature type="transmembrane region" description="Helical" evidence="4">
    <location>
        <begin position="9"/>
        <end position="25"/>
    </location>
</feature>
<feature type="transmembrane region" description="Helical" evidence="4">
    <location>
        <begin position="31"/>
        <end position="51"/>
    </location>
</feature>
<evidence type="ECO:0000256" key="4">
    <source>
        <dbReference type="SAM" id="Phobius"/>
    </source>
</evidence>
<feature type="domain" description="Methyl-accepting transducer" evidence="5">
    <location>
        <begin position="108"/>
        <end position="276"/>
    </location>
</feature>
<dbReference type="Gene3D" id="1.10.287.950">
    <property type="entry name" value="Methyl-accepting chemotaxis protein"/>
    <property type="match status" value="1"/>
</dbReference>
<comment type="subcellular location">
    <subcellularLocation>
        <location evidence="1">Membrane</location>
    </subcellularLocation>
</comment>
<dbReference type="InterPro" id="IPR004089">
    <property type="entry name" value="MCPsignal_dom"/>
</dbReference>
<dbReference type="PANTHER" id="PTHR32089">
    <property type="entry name" value="METHYL-ACCEPTING CHEMOTAXIS PROTEIN MCPB"/>
    <property type="match status" value="1"/>
</dbReference>
<dbReference type="PATRIC" id="fig|28229.3.peg.2670"/>
<evidence type="ECO:0000313" key="7">
    <source>
        <dbReference type="Proteomes" id="UP000029868"/>
    </source>
</evidence>
<accession>A0A099KLZ6</accession>
<dbReference type="EMBL" id="JQEC01000039">
    <property type="protein sequence ID" value="KGJ91794.1"/>
    <property type="molecule type" value="Genomic_DNA"/>
</dbReference>
<keyword evidence="4" id="KW-0812">Transmembrane</keyword>
<protein>
    <submittedName>
        <fullName evidence="6">Methyl-accepting chemotaxis sensory transducer</fullName>
    </submittedName>
</protein>
<dbReference type="GO" id="GO:0006935">
    <property type="term" value="P:chemotaxis"/>
    <property type="evidence" value="ECO:0007669"/>
    <property type="project" value="UniProtKB-ARBA"/>
</dbReference>
<keyword evidence="4" id="KW-0472">Membrane</keyword>
<comment type="caution">
    <text evidence="6">The sequence shown here is derived from an EMBL/GenBank/DDBJ whole genome shotgun (WGS) entry which is preliminary data.</text>
</comment>
<dbReference type="RefSeq" id="WP_052093738.1">
    <property type="nucleotide sequence ID" value="NZ_JQEC01000039.1"/>
</dbReference>
<evidence type="ECO:0000256" key="1">
    <source>
        <dbReference type="ARBA" id="ARBA00004370"/>
    </source>
</evidence>
<organism evidence="6 7">
    <name type="scientific">Colwellia psychrerythraea</name>
    <name type="common">Vibrio psychroerythus</name>
    <dbReference type="NCBI Taxonomy" id="28229"/>
    <lineage>
        <taxon>Bacteria</taxon>
        <taxon>Pseudomonadati</taxon>
        <taxon>Pseudomonadota</taxon>
        <taxon>Gammaproteobacteria</taxon>
        <taxon>Alteromonadales</taxon>
        <taxon>Colwelliaceae</taxon>
        <taxon>Colwellia</taxon>
    </lineage>
</organism>
<reference evidence="6 7" key="1">
    <citation type="submission" date="2014-08" db="EMBL/GenBank/DDBJ databases">
        <title>Genomic and Phenotypic Diversity of Colwellia psychrerythraea strains from Disparate Marine Basins.</title>
        <authorList>
            <person name="Techtmann S.M."/>
            <person name="Stelling S.C."/>
            <person name="Utturkar S.M."/>
            <person name="Alshibli N."/>
            <person name="Harris A."/>
            <person name="Brown S.D."/>
            <person name="Hazen T.C."/>
        </authorList>
    </citation>
    <scope>NUCLEOTIDE SEQUENCE [LARGE SCALE GENOMIC DNA]</scope>
    <source>
        <strain evidence="6 7">GAB14E</strain>
    </source>
</reference>
<dbReference type="Proteomes" id="UP000029868">
    <property type="component" value="Unassembled WGS sequence"/>
</dbReference>